<dbReference type="Pfam" id="PF10536">
    <property type="entry name" value="PMD"/>
    <property type="match status" value="1"/>
</dbReference>
<feature type="domain" description="Aminotransferase-like plant mobile" evidence="1">
    <location>
        <begin position="34"/>
        <end position="73"/>
    </location>
</feature>
<dbReference type="GO" id="GO:0010073">
    <property type="term" value="P:meristem maintenance"/>
    <property type="evidence" value="ECO:0007669"/>
    <property type="project" value="InterPro"/>
</dbReference>
<dbReference type="InterPro" id="IPR044824">
    <property type="entry name" value="MAIN-like"/>
</dbReference>
<organism evidence="2 3">
    <name type="scientific">Arachis hypogaea</name>
    <name type="common">Peanut</name>
    <dbReference type="NCBI Taxonomy" id="3818"/>
    <lineage>
        <taxon>Eukaryota</taxon>
        <taxon>Viridiplantae</taxon>
        <taxon>Streptophyta</taxon>
        <taxon>Embryophyta</taxon>
        <taxon>Tracheophyta</taxon>
        <taxon>Spermatophyta</taxon>
        <taxon>Magnoliopsida</taxon>
        <taxon>eudicotyledons</taxon>
        <taxon>Gunneridae</taxon>
        <taxon>Pentapetalae</taxon>
        <taxon>rosids</taxon>
        <taxon>fabids</taxon>
        <taxon>Fabales</taxon>
        <taxon>Fabaceae</taxon>
        <taxon>Papilionoideae</taxon>
        <taxon>50 kb inversion clade</taxon>
        <taxon>dalbergioids sensu lato</taxon>
        <taxon>Dalbergieae</taxon>
        <taxon>Pterocarpus clade</taxon>
        <taxon>Arachis</taxon>
    </lineage>
</organism>
<sequence>MYHQHEEVARYSPSDRIVPYLQMANLAYLVRLNDHWFRLDEPLVSVFFERWRSEMHTFHMPFGKSTIMLHDVAY</sequence>
<dbReference type="PANTHER" id="PTHR46033">
    <property type="entry name" value="PROTEIN MAIN-LIKE 2"/>
    <property type="match status" value="1"/>
</dbReference>
<dbReference type="Proteomes" id="UP000289738">
    <property type="component" value="Chromosome B01"/>
</dbReference>
<evidence type="ECO:0000259" key="1">
    <source>
        <dbReference type="Pfam" id="PF10536"/>
    </source>
</evidence>
<dbReference type="AlphaFoldDB" id="A0A445AWA5"/>
<comment type="caution">
    <text evidence="2">The sequence shown here is derived from an EMBL/GenBank/DDBJ whole genome shotgun (WGS) entry which is preliminary data.</text>
</comment>
<dbReference type="PANTHER" id="PTHR46033:SF8">
    <property type="entry name" value="PROTEIN MAINTENANCE OF MERISTEMS-LIKE"/>
    <property type="match status" value="1"/>
</dbReference>
<dbReference type="InterPro" id="IPR019557">
    <property type="entry name" value="AminoTfrase-like_pln_mobile"/>
</dbReference>
<evidence type="ECO:0000313" key="2">
    <source>
        <dbReference type="EMBL" id="RYR30718.1"/>
    </source>
</evidence>
<proteinExistence type="predicted"/>
<keyword evidence="3" id="KW-1185">Reference proteome</keyword>
<gene>
    <name evidence="2" type="ORF">Ahy_B01g055476</name>
</gene>
<name>A0A445AWA5_ARAHY</name>
<accession>A0A445AWA5</accession>
<dbReference type="EMBL" id="SDMP01000011">
    <property type="protein sequence ID" value="RYR30718.1"/>
    <property type="molecule type" value="Genomic_DNA"/>
</dbReference>
<evidence type="ECO:0000313" key="3">
    <source>
        <dbReference type="Proteomes" id="UP000289738"/>
    </source>
</evidence>
<reference evidence="2 3" key="1">
    <citation type="submission" date="2019-01" db="EMBL/GenBank/DDBJ databases">
        <title>Sequencing of cultivated peanut Arachis hypogaea provides insights into genome evolution and oil improvement.</title>
        <authorList>
            <person name="Chen X."/>
        </authorList>
    </citation>
    <scope>NUCLEOTIDE SEQUENCE [LARGE SCALE GENOMIC DNA]</scope>
    <source>
        <strain evidence="3">cv. Fuhuasheng</strain>
        <tissue evidence="2">Leaves</tissue>
    </source>
</reference>
<protein>
    <recommendedName>
        <fullName evidence="1">Aminotransferase-like plant mobile domain-containing protein</fullName>
    </recommendedName>
</protein>